<dbReference type="InterPro" id="IPR007044">
    <property type="entry name" value="Cyclodeamin/CycHdrlase"/>
</dbReference>
<gene>
    <name evidence="2" type="ORF">H9X83_02150</name>
</gene>
<organism evidence="2 3">
    <name type="scientific">Anaerotignum lactatifermentans</name>
    <dbReference type="NCBI Taxonomy" id="160404"/>
    <lineage>
        <taxon>Bacteria</taxon>
        <taxon>Bacillati</taxon>
        <taxon>Bacillota</taxon>
        <taxon>Clostridia</taxon>
        <taxon>Lachnospirales</taxon>
        <taxon>Anaerotignaceae</taxon>
        <taxon>Anaerotignum</taxon>
    </lineage>
</organism>
<sequence>MLEKSCKEFLRELSSAAPAPGGGGASALGGALGVALGSMVGNLTTGKKKYADVEQEIQRLLMLLEDSGKRLMDLVQADADAFLPLSKAYGMPKDTQEEKEEKAQVMEQALKGACAVPLEIMEECLFALGLLKEMGEKGSRLAISDAAVGAVFLKAAAQGAAVNVFTNTRLMKERGYAAVCEQRALRMREEAEKLADRIYNQVEEELR</sequence>
<dbReference type="Proteomes" id="UP000729290">
    <property type="component" value="Unassembled WGS sequence"/>
</dbReference>
<dbReference type="InterPro" id="IPR036178">
    <property type="entry name" value="Formintransfe-cycloase-like_sf"/>
</dbReference>
<evidence type="ECO:0000259" key="1">
    <source>
        <dbReference type="Pfam" id="PF04961"/>
    </source>
</evidence>
<accession>A0ABS2G683</accession>
<name>A0ABS2G683_9FIRM</name>
<comment type="caution">
    <text evidence="2">The sequence shown here is derived from an EMBL/GenBank/DDBJ whole genome shotgun (WGS) entry which is preliminary data.</text>
</comment>
<dbReference type="Pfam" id="PF04961">
    <property type="entry name" value="FTCD_C"/>
    <property type="match status" value="1"/>
</dbReference>
<dbReference type="EMBL" id="JACSNV010000002">
    <property type="protein sequence ID" value="MBM6876961.1"/>
    <property type="molecule type" value="Genomic_DNA"/>
</dbReference>
<feature type="domain" description="Cyclodeaminase/cyclohydrolase" evidence="1">
    <location>
        <begin position="5"/>
        <end position="184"/>
    </location>
</feature>
<protein>
    <submittedName>
        <fullName evidence="2">Cyclodeaminase/cyclohydrolase family protein</fullName>
    </submittedName>
</protein>
<dbReference type="RefSeq" id="WP_205133154.1">
    <property type="nucleotide sequence ID" value="NZ_JACSNT010000004.1"/>
</dbReference>
<reference evidence="2 3" key="1">
    <citation type="journal article" date="2021" name="Sci. Rep.">
        <title>The distribution of antibiotic resistance genes in chicken gut microbiota commensals.</title>
        <authorList>
            <person name="Juricova H."/>
            <person name="Matiasovicova J."/>
            <person name="Kubasova T."/>
            <person name="Cejkova D."/>
            <person name="Rychlik I."/>
        </authorList>
    </citation>
    <scope>NUCLEOTIDE SEQUENCE [LARGE SCALE GENOMIC DNA]</scope>
    <source>
        <strain evidence="2 3">An431b</strain>
    </source>
</reference>
<proteinExistence type="predicted"/>
<dbReference type="Gene3D" id="1.20.120.680">
    <property type="entry name" value="Formiminotetrahydrofolate cyclodeaminase monomer, up-and-down helical bundle"/>
    <property type="match status" value="1"/>
</dbReference>
<evidence type="ECO:0000313" key="3">
    <source>
        <dbReference type="Proteomes" id="UP000729290"/>
    </source>
</evidence>
<dbReference type="SUPFAM" id="SSF101262">
    <property type="entry name" value="Methenyltetrahydrofolate cyclohydrolase-like"/>
    <property type="match status" value="1"/>
</dbReference>
<keyword evidence="3" id="KW-1185">Reference proteome</keyword>
<evidence type="ECO:0000313" key="2">
    <source>
        <dbReference type="EMBL" id="MBM6876961.1"/>
    </source>
</evidence>